<evidence type="ECO:0000256" key="1">
    <source>
        <dbReference type="SAM" id="SignalP"/>
    </source>
</evidence>
<evidence type="ECO:0000313" key="2">
    <source>
        <dbReference type="EMBL" id="MCU5783312.1"/>
    </source>
</evidence>
<feature type="signal peptide" evidence="1">
    <location>
        <begin position="1"/>
        <end position="22"/>
    </location>
</feature>
<organism evidence="2 3">
    <name type="scientific">Alloalcanivorax balearicus MACL04</name>
    <dbReference type="NCBI Taxonomy" id="1177182"/>
    <lineage>
        <taxon>Bacteria</taxon>
        <taxon>Pseudomonadati</taxon>
        <taxon>Pseudomonadota</taxon>
        <taxon>Gammaproteobacteria</taxon>
        <taxon>Oceanospirillales</taxon>
        <taxon>Alcanivoracaceae</taxon>
        <taxon>Alloalcanivorax</taxon>
    </lineage>
</organism>
<keyword evidence="1" id="KW-0732">Signal</keyword>
<gene>
    <name evidence="2" type="ORF">MA04_02612</name>
</gene>
<proteinExistence type="predicted"/>
<accession>A0ABT2R0S2</accession>
<reference evidence="2" key="1">
    <citation type="submission" date="2012-09" db="EMBL/GenBank/DDBJ databases">
        <title>Genome Sequence of alkane-degrading Bacterium Alcanivorax balearicus MACL04.</title>
        <authorList>
            <person name="Lai Q."/>
            <person name="Shao Z."/>
        </authorList>
    </citation>
    <scope>NUCLEOTIDE SEQUENCE</scope>
    <source>
        <strain evidence="2">MACL04</strain>
    </source>
</reference>
<evidence type="ECO:0000313" key="3">
    <source>
        <dbReference type="Proteomes" id="UP001064106"/>
    </source>
</evidence>
<sequence>MLSPMRRVLWLGVLVLSGAVRAESPDSCYSGANDTLVDRTHGWLSRTLCWPSRWVDGFFEDPVRGSNEPASSRVRVTAEQVWRDDNDDAGDVDVDARVWLPSAERRFSLLFRNQDEEQGRDTPATRELPTGERDDGFRGALRWVIDRSDAMDLDLDAGVRSDLTTYTRLRYRRLYPLFNETAWLRYTQRLYWRDPEGWGSRSLFELDRPLTPTSSLRFSSEVRYTEELNEEDLGMGLFQGVNLFKRLGSRSALNLGLAVGGFSKPGVVENYRVYARYRRNVWRPWLFVEVEPFVLWPREQDYHGVNGVVLRLETLFGRLES</sequence>
<feature type="chain" id="PRO_5045760016" evidence="1">
    <location>
        <begin position="23"/>
        <end position="321"/>
    </location>
</feature>
<dbReference type="Proteomes" id="UP001064106">
    <property type="component" value="Unassembled WGS sequence"/>
</dbReference>
<dbReference type="EMBL" id="ARXS01000014">
    <property type="protein sequence ID" value="MCU5783312.1"/>
    <property type="molecule type" value="Genomic_DNA"/>
</dbReference>
<protein>
    <submittedName>
        <fullName evidence="2">Uncharacterized protein</fullName>
    </submittedName>
</protein>
<comment type="caution">
    <text evidence="2">The sequence shown here is derived from an EMBL/GenBank/DDBJ whole genome shotgun (WGS) entry which is preliminary data.</text>
</comment>
<name>A0ABT2R0S2_9GAMM</name>
<keyword evidence="3" id="KW-1185">Reference proteome</keyword>